<dbReference type="RefSeq" id="WP_229933064.1">
    <property type="nucleotide sequence ID" value="NZ_CAJHOF010000011.1"/>
</dbReference>
<accession>A0ABN7K921</accession>
<evidence type="ECO:0000256" key="1">
    <source>
        <dbReference type="SAM" id="Phobius"/>
    </source>
</evidence>
<reference evidence="2 3" key="1">
    <citation type="submission" date="2020-11" db="EMBL/GenBank/DDBJ databases">
        <authorList>
            <person name="Peeters C."/>
        </authorList>
    </citation>
    <scope>NUCLEOTIDE SEQUENCE [LARGE SCALE GENOMIC DNA]</scope>
    <source>
        <strain evidence="2 3">LMG 7974</strain>
    </source>
</reference>
<evidence type="ECO:0000313" key="2">
    <source>
        <dbReference type="EMBL" id="CAD7288962.1"/>
    </source>
</evidence>
<keyword evidence="3" id="KW-1185">Reference proteome</keyword>
<keyword evidence="1" id="KW-0472">Membrane</keyword>
<sequence length="186" mass="21252">MNTSKSFAKISDILKQIADNTTSYKDADEVLRYYKDRFESFENIINNPELGADDDLKFNEYYKINEWLAKRQKRIEGLKSKNSFELSPLRRILKILDRALSKIVCELIAVSLKGNNQSKNLACEVEQLITRRGTVAVVQAQAKGKKAALNATRIFFGFIFILSLAPSTTNFKRKHFCKVLASYNLS</sequence>
<keyword evidence="1" id="KW-1133">Transmembrane helix</keyword>
<protein>
    <submittedName>
        <fullName evidence="2">Uncharacterized protein</fullName>
    </submittedName>
</protein>
<dbReference type="EMBL" id="CAJHOF010000011">
    <property type="protein sequence ID" value="CAD7288962.1"/>
    <property type="molecule type" value="Genomic_DNA"/>
</dbReference>
<name>A0ABN7K921_9BACT</name>
<dbReference type="Proteomes" id="UP000789803">
    <property type="component" value="Unassembled WGS sequence"/>
</dbReference>
<evidence type="ECO:0000313" key="3">
    <source>
        <dbReference type="Proteomes" id="UP000789803"/>
    </source>
</evidence>
<feature type="transmembrane region" description="Helical" evidence="1">
    <location>
        <begin position="147"/>
        <end position="165"/>
    </location>
</feature>
<gene>
    <name evidence="2" type="ORF">LMG7974_01271</name>
</gene>
<proteinExistence type="predicted"/>
<organism evidence="2 3">
    <name type="scientific">Campylobacter majalis</name>
    <dbReference type="NCBI Taxonomy" id="2790656"/>
    <lineage>
        <taxon>Bacteria</taxon>
        <taxon>Pseudomonadati</taxon>
        <taxon>Campylobacterota</taxon>
        <taxon>Epsilonproteobacteria</taxon>
        <taxon>Campylobacterales</taxon>
        <taxon>Campylobacteraceae</taxon>
        <taxon>Campylobacter</taxon>
    </lineage>
</organism>
<keyword evidence="1" id="KW-0812">Transmembrane</keyword>
<comment type="caution">
    <text evidence="2">The sequence shown here is derived from an EMBL/GenBank/DDBJ whole genome shotgun (WGS) entry which is preliminary data.</text>
</comment>